<protein>
    <submittedName>
        <fullName evidence="1">Uncharacterized protein</fullName>
    </submittedName>
</protein>
<reference evidence="1 2" key="1">
    <citation type="journal article" date="2023" name="Hortic Res">
        <title>Pangenome of water caltrop reveals structural variations and asymmetric subgenome divergence after allopolyploidization.</title>
        <authorList>
            <person name="Zhang X."/>
            <person name="Chen Y."/>
            <person name="Wang L."/>
            <person name="Yuan Y."/>
            <person name="Fang M."/>
            <person name="Shi L."/>
            <person name="Lu R."/>
            <person name="Comes H.P."/>
            <person name="Ma Y."/>
            <person name="Chen Y."/>
            <person name="Huang G."/>
            <person name="Zhou Y."/>
            <person name="Zheng Z."/>
            <person name="Qiu Y."/>
        </authorList>
    </citation>
    <scope>NUCLEOTIDE SEQUENCE [LARGE SCALE GENOMIC DNA]</scope>
    <source>
        <tissue evidence="1">Roots</tissue>
    </source>
</reference>
<evidence type="ECO:0000313" key="2">
    <source>
        <dbReference type="Proteomes" id="UP001345219"/>
    </source>
</evidence>
<keyword evidence="2" id="KW-1185">Reference proteome</keyword>
<dbReference type="EMBL" id="JAXIOK010000002">
    <property type="protein sequence ID" value="KAK4778006.1"/>
    <property type="molecule type" value="Genomic_DNA"/>
</dbReference>
<proteinExistence type="predicted"/>
<accession>A0AAN7QV06</accession>
<name>A0AAN7QV06_9MYRT</name>
<gene>
    <name evidence="1" type="ORF">SAY87_018193</name>
</gene>
<dbReference type="AlphaFoldDB" id="A0AAN7QV06"/>
<comment type="caution">
    <text evidence="1">The sequence shown here is derived from an EMBL/GenBank/DDBJ whole genome shotgun (WGS) entry which is preliminary data.</text>
</comment>
<organism evidence="1 2">
    <name type="scientific">Trapa incisa</name>
    <dbReference type="NCBI Taxonomy" id="236973"/>
    <lineage>
        <taxon>Eukaryota</taxon>
        <taxon>Viridiplantae</taxon>
        <taxon>Streptophyta</taxon>
        <taxon>Embryophyta</taxon>
        <taxon>Tracheophyta</taxon>
        <taxon>Spermatophyta</taxon>
        <taxon>Magnoliopsida</taxon>
        <taxon>eudicotyledons</taxon>
        <taxon>Gunneridae</taxon>
        <taxon>Pentapetalae</taxon>
        <taxon>rosids</taxon>
        <taxon>malvids</taxon>
        <taxon>Myrtales</taxon>
        <taxon>Lythraceae</taxon>
        <taxon>Trapa</taxon>
    </lineage>
</organism>
<sequence length="65" mass="7473">MSKDQVDVPSPQIIETLTVDDQIHVNSDLSVEKMVKKRGYDRHKGVKQPVIYGFHYLSPRPPLQI</sequence>
<dbReference type="Proteomes" id="UP001345219">
    <property type="component" value="Chromosome 14"/>
</dbReference>
<evidence type="ECO:0000313" key="1">
    <source>
        <dbReference type="EMBL" id="KAK4778006.1"/>
    </source>
</evidence>